<evidence type="ECO:0000313" key="1">
    <source>
        <dbReference type="EMBL" id="ALE91497.1"/>
    </source>
</evidence>
<dbReference type="EMBL" id="CP012677">
    <property type="protein sequence ID" value="ALE91497.1"/>
    <property type="molecule type" value="Genomic_DNA"/>
</dbReference>
<evidence type="ECO:0000313" key="2">
    <source>
        <dbReference type="Proteomes" id="UP000062833"/>
    </source>
</evidence>
<dbReference type="RefSeq" id="WP_062005442.1">
    <property type="nucleotide sequence ID" value="NZ_CP012677.1"/>
</dbReference>
<dbReference type="InterPro" id="IPR042099">
    <property type="entry name" value="ANL_N_sf"/>
</dbReference>
<dbReference type="NCBIfam" id="TIGR03089">
    <property type="entry name" value="TIGR03089 family protein"/>
    <property type="match status" value="1"/>
</dbReference>
<dbReference type="InterPro" id="IPR017523">
    <property type="entry name" value="Rv3268"/>
</dbReference>
<dbReference type="AlphaFoldDB" id="A0A0M4QL42"/>
<name>A0A0M4QL42_9MICC</name>
<organism evidence="1 2">
    <name type="scientific">Arthrobacter alpinus</name>
    <dbReference type="NCBI Taxonomy" id="656366"/>
    <lineage>
        <taxon>Bacteria</taxon>
        <taxon>Bacillati</taxon>
        <taxon>Actinomycetota</taxon>
        <taxon>Actinomycetes</taxon>
        <taxon>Micrococcales</taxon>
        <taxon>Micrococcaceae</taxon>
        <taxon>Arthrobacter</taxon>
    </lineage>
</organism>
<dbReference type="OrthoDB" id="3396763at2"/>
<accession>A0A0M4QL42</accession>
<proteinExistence type="predicted"/>
<dbReference type="KEGG" id="aaq:AOC05_02590"/>
<protein>
    <recommendedName>
        <fullName evidence="3">TIGR03089 family protein</fullName>
    </recommendedName>
</protein>
<dbReference type="Proteomes" id="UP000062833">
    <property type="component" value="Chromosome"/>
</dbReference>
<evidence type="ECO:0008006" key="3">
    <source>
        <dbReference type="Google" id="ProtNLM"/>
    </source>
</evidence>
<dbReference type="PATRIC" id="fig|656366.3.peg.576"/>
<dbReference type="Gene3D" id="3.40.50.12780">
    <property type="entry name" value="N-terminal domain of ligase-like"/>
    <property type="match status" value="1"/>
</dbReference>
<reference evidence="2" key="1">
    <citation type="submission" date="2015-09" db="EMBL/GenBank/DDBJ databases">
        <title>Complete genome of Arthrobacter alpinus strain R3.8.</title>
        <authorList>
            <person name="See-Too W.S."/>
            <person name="Chan K.G."/>
        </authorList>
    </citation>
    <scope>NUCLEOTIDE SEQUENCE [LARGE SCALE GENOMIC DNA]</scope>
    <source>
        <strain evidence="2">R3.8</strain>
    </source>
</reference>
<keyword evidence="2" id="KW-1185">Reference proteome</keyword>
<gene>
    <name evidence="1" type="ORF">AOC05_02590</name>
</gene>
<sequence>MAELPHTPEDLLLAFRTHNATSPRLTWYGPDSERVELSGRVLENWVAKTANYLVDELDAEPGNVVAVDLPVHWRSLVWLLATWAVGATALPQSPRGHSLGAESGNHTRLADVVVTTDPVAGLAASNAGGRLPFIVAVALPALAMRWVGELPGDALDYSGGVRAHSDVFFAGDAPAGDDIAWESGSTTVSFAELLTPAATPERILLQAGDGWDAVVPAALSTWAAGGSVVLLDASVEATDHLRSMERVSAG</sequence>
<dbReference type="SUPFAM" id="SSF56801">
    <property type="entry name" value="Acetyl-CoA synthetase-like"/>
    <property type="match status" value="1"/>
</dbReference>